<evidence type="ECO:0000313" key="2">
    <source>
        <dbReference type="EMBL" id="KHG29686.1"/>
    </source>
</evidence>
<reference evidence="3" key="1">
    <citation type="submission" date="2014-09" db="EMBL/GenBank/DDBJ databases">
        <authorList>
            <person name="Mudge J."/>
            <person name="Ramaraj T."/>
            <person name="Lindquist I.E."/>
            <person name="Bharti A.K."/>
            <person name="Sundararajan A."/>
            <person name="Cameron C.T."/>
            <person name="Woodward J.E."/>
            <person name="May G.D."/>
            <person name="Brubaker C."/>
            <person name="Broadhvest J."/>
            <person name="Wilkins T.A."/>
        </authorList>
    </citation>
    <scope>NUCLEOTIDE SEQUENCE</scope>
    <source>
        <strain evidence="3">cv. AKA8401</strain>
    </source>
</reference>
<gene>
    <name evidence="2" type="ORF">F383_36085</name>
</gene>
<keyword evidence="1" id="KW-0472">Membrane</keyword>
<evidence type="ECO:0000256" key="1">
    <source>
        <dbReference type="SAM" id="Phobius"/>
    </source>
</evidence>
<keyword evidence="3" id="KW-1185">Reference proteome</keyword>
<organism evidence="2 3">
    <name type="scientific">Gossypium arboreum</name>
    <name type="common">Tree cotton</name>
    <name type="synonym">Gossypium nanking</name>
    <dbReference type="NCBI Taxonomy" id="29729"/>
    <lineage>
        <taxon>Eukaryota</taxon>
        <taxon>Viridiplantae</taxon>
        <taxon>Streptophyta</taxon>
        <taxon>Embryophyta</taxon>
        <taxon>Tracheophyta</taxon>
        <taxon>Spermatophyta</taxon>
        <taxon>Magnoliopsida</taxon>
        <taxon>eudicotyledons</taxon>
        <taxon>Gunneridae</taxon>
        <taxon>Pentapetalae</taxon>
        <taxon>rosids</taxon>
        <taxon>malvids</taxon>
        <taxon>Malvales</taxon>
        <taxon>Malvaceae</taxon>
        <taxon>Malvoideae</taxon>
        <taxon>Gossypium</taxon>
    </lineage>
</organism>
<evidence type="ECO:0000313" key="3">
    <source>
        <dbReference type="Proteomes" id="UP000032142"/>
    </source>
</evidence>
<keyword evidence="1" id="KW-1133">Transmembrane helix</keyword>
<feature type="transmembrane region" description="Helical" evidence="1">
    <location>
        <begin position="21"/>
        <end position="46"/>
    </location>
</feature>
<dbReference type="Proteomes" id="UP000032142">
    <property type="component" value="Unassembled WGS sequence"/>
</dbReference>
<dbReference type="AlphaFoldDB" id="A0A0B0Q1J3"/>
<dbReference type="EMBL" id="KN451261">
    <property type="protein sequence ID" value="KHG29686.1"/>
    <property type="molecule type" value="Genomic_DNA"/>
</dbReference>
<keyword evidence="1" id="KW-0812">Transmembrane</keyword>
<name>A0A0B0Q1J3_GOSAR</name>
<sequence>MRDLLRRGRSLVFSSYWPHRPLVLFGMDCILCTVWVLNHSCVGFMVTPSLYY</sequence>
<accession>A0A0B0Q1J3</accession>
<proteinExistence type="predicted"/>
<protein>
    <submittedName>
        <fullName evidence="2">Uncharacterized protein</fullName>
    </submittedName>
</protein>